<dbReference type="AlphaFoldDB" id="A0A9P5HN44"/>
<name>A0A9P5HN44_9HYPO</name>
<sequence>MLFTLLIAMLLNPFRPCEGSPTFQEEYRDNYVPKVIDAWHGLQVVAPDTPYVAAAGQNHLYFIDTRFDPETAQHVKEQIERASVPGGPDEVINIDEISATAEVKNTLTGETVFVFDPPYARVLFARGINKRNPKLKLPEHEPAGDWLVTYDISSTLAERRPWTCG</sequence>
<comment type="caution">
    <text evidence="2">The sequence shown here is derived from an EMBL/GenBank/DDBJ whole genome shotgun (WGS) entry which is preliminary data.</text>
</comment>
<evidence type="ECO:0000313" key="3">
    <source>
        <dbReference type="Proteomes" id="UP000722485"/>
    </source>
</evidence>
<dbReference type="EMBL" id="JAANBB010000010">
    <property type="protein sequence ID" value="KAF7556643.1"/>
    <property type="molecule type" value="Genomic_DNA"/>
</dbReference>
<dbReference type="Proteomes" id="UP000722485">
    <property type="component" value="Unassembled WGS sequence"/>
</dbReference>
<reference evidence="2" key="1">
    <citation type="submission" date="2020-03" db="EMBL/GenBank/DDBJ databases">
        <title>Draft Genome Sequence of Cylindrodendrum hubeiense.</title>
        <authorList>
            <person name="Buettner E."/>
            <person name="Kellner H."/>
        </authorList>
    </citation>
    <scope>NUCLEOTIDE SEQUENCE</scope>
    <source>
        <strain evidence="2">IHI 201604</strain>
    </source>
</reference>
<gene>
    <name evidence="2" type="ORF">G7Z17_g1286</name>
</gene>
<organism evidence="2 3">
    <name type="scientific">Cylindrodendrum hubeiense</name>
    <dbReference type="NCBI Taxonomy" id="595255"/>
    <lineage>
        <taxon>Eukaryota</taxon>
        <taxon>Fungi</taxon>
        <taxon>Dikarya</taxon>
        <taxon>Ascomycota</taxon>
        <taxon>Pezizomycotina</taxon>
        <taxon>Sordariomycetes</taxon>
        <taxon>Hypocreomycetidae</taxon>
        <taxon>Hypocreales</taxon>
        <taxon>Nectriaceae</taxon>
        <taxon>Cylindrodendrum</taxon>
    </lineage>
</organism>
<feature type="chain" id="PRO_5040252148" description="Ankyrin repeat-containing protein" evidence="1">
    <location>
        <begin position="20"/>
        <end position="165"/>
    </location>
</feature>
<evidence type="ECO:0000256" key="1">
    <source>
        <dbReference type="SAM" id="SignalP"/>
    </source>
</evidence>
<evidence type="ECO:0000313" key="2">
    <source>
        <dbReference type="EMBL" id="KAF7556643.1"/>
    </source>
</evidence>
<accession>A0A9P5HN44</accession>
<proteinExistence type="predicted"/>
<keyword evidence="1" id="KW-0732">Signal</keyword>
<keyword evidence="3" id="KW-1185">Reference proteome</keyword>
<dbReference type="OrthoDB" id="4812218at2759"/>
<evidence type="ECO:0008006" key="4">
    <source>
        <dbReference type="Google" id="ProtNLM"/>
    </source>
</evidence>
<feature type="signal peptide" evidence="1">
    <location>
        <begin position="1"/>
        <end position="19"/>
    </location>
</feature>
<protein>
    <recommendedName>
        <fullName evidence="4">Ankyrin repeat-containing protein</fullName>
    </recommendedName>
</protein>